<gene>
    <name evidence="1" type="ORF">ACFQRG_16950</name>
</gene>
<dbReference type="EMBL" id="JBHTCO010000034">
    <property type="protein sequence ID" value="MFC7394614.1"/>
    <property type="molecule type" value="Genomic_DNA"/>
</dbReference>
<name>A0ABW2PZJ6_9BACL</name>
<protein>
    <submittedName>
        <fullName evidence="1">Uncharacterized protein</fullName>
    </submittedName>
</protein>
<reference evidence="2" key="1">
    <citation type="journal article" date="2019" name="Int. J. Syst. Evol. Microbiol.">
        <title>The Global Catalogue of Microorganisms (GCM) 10K type strain sequencing project: providing services to taxonomists for standard genome sequencing and annotation.</title>
        <authorList>
            <consortium name="The Broad Institute Genomics Platform"/>
            <consortium name="The Broad Institute Genome Sequencing Center for Infectious Disease"/>
            <person name="Wu L."/>
            <person name="Ma J."/>
        </authorList>
    </citation>
    <scope>NUCLEOTIDE SEQUENCE [LARGE SCALE GENOMIC DNA]</scope>
    <source>
        <strain evidence="2">CGMCC 1.16305</strain>
    </source>
</reference>
<evidence type="ECO:0000313" key="2">
    <source>
        <dbReference type="Proteomes" id="UP001596505"/>
    </source>
</evidence>
<keyword evidence="2" id="KW-1185">Reference proteome</keyword>
<comment type="caution">
    <text evidence="1">The sequence shown here is derived from an EMBL/GenBank/DDBJ whole genome shotgun (WGS) entry which is preliminary data.</text>
</comment>
<organism evidence="1 2">
    <name type="scientific">Scopulibacillus cellulosilyticus</name>
    <dbReference type="NCBI Taxonomy" id="2665665"/>
    <lineage>
        <taxon>Bacteria</taxon>
        <taxon>Bacillati</taxon>
        <taxon>Bacillota</taxon>
        <taxon>Bacilli</taxon>
        <taxon>Bacillales</taxon>
        <taxon>Sporolactobacillaceae</taxon>
        <taxon>Scopulibacillus</taxon>
    </lineage>
</organism>
<dbReference type="RefSeq" id="WP_380968190.1">
    <property type="nucleotide sequence ID" value="NZ_JBHTCO010000034.1"/>
</dbReference>
<evidence type="ECO:0000313" key="1">
    <source>
        <dbReference type="EMBL" id="MFC7394614.1"/>
    </source>
</evidence>
<accession>A0ABW2PZJ6</accession>
<proteinExistence type="predicted"/>
<sequence length="83" mass="9389">MKKLEGQMAVVLKEFIQNGDTVIEIDGKKYYLSLIEKPETTVADDVEADPELKQKLLQAKKDILDGKTYTTDEVIEMIDQGEV</sequence>
<dbReference type="Proteomes" id="UP001596505">
    <property type="component" value="Unassembled WGS sequence"/>
</dbReference>